<dbReference type="NCBIfam" id="TIGR00254">
    <property type="entry name" value="GGDEF"/>
    <property type="match status" value="1"/>
</dbReference>
<dbReference type="InterPro" id="IPR043128">
    <property type="entry name" value="Rev_trsase/Diguanyl_cyclase"/>
</dbReference>
<dbReference type="Proteomes" id="UP000190868">
    <property type="component" value="Chromosome"/>
</dbReference>
<dbReference type="Pfam" id="PF00990">
    <property type="entry name" value="GGDEF"/>
    <property type="match status" value="1"/>
</dbReference>
<dbReference type="EMBL" id="CP017258">
    <property type="protein sequence ID" value="AQW86925.1"/>
    <property type="molecule type" value="Genomic_DNA"/>
</dbReference>
<reference evidence="3" key="1">
    <citation type="submission" date="2016-09" db="EMBL/GenBank/DDBJ databases">
        <title>Comparative genomics of the Campylobacter concisus group.</title>
        <authorList>
            <person name="Miller W.G."/>
            <person name="Yee E."/>
            <person name="Chapman M.H."/>
            <person name="Huynh S."/>
            <person name="Bono J.L."/>
            <person name="On S.L.W."/>
            <person name="StLeger J."/>
            <person name="Foster G."/>
            <person name="Parker C.T."/>
        </authorList>
    </citation>
    <scope>NUCLEOTIDE SEQUENCE [LARGE SCALE GENOMIC DNA]</scope>
    <source>
        <strain evidence="3">RM18021</strain>
    </source>
</reference>
<gene>
    <name evidence="2" type="ORF">CPIN18021_0062</name>
</gene>
<dbReference type="RefSeq" id="WP_078424140.1">
    <property type="nucleotide sequence ID" value="NZ_CP017258.1"/>
</dbReference>
<dbReference type="SMART" id="SM00267">
    <property type="entry name" value="GGDEF"/>
    <property type="match status" value="1"/>
</dbReference>
<dbReference type="Gene3D" id="3.30.70.270">
    <property type="match status" value="1"/>
</dbReference>
<proteinExistence type="predicted"/>
<name>A0A1S6U5F6_9BACT</name>
<feature type="domain" description="GGDEF" evidence="1">
    <location>
        <begin position="168"/>
        <end position="336"/>
    </location>
</feature>
<protein>
    <recommendedName>
        <fullName evidence="1">GGDEF domain-containing protein</fullName>
    </recommendedName>
</protein>
<evidence type="ECO:0000313" key="3">
    <source>
        <dbReference type="Proteomes" id="UP000190868"/>
    </source>
</evidence>
<accession>A0A1S6U5F6</accession>
<dbReference type="InterPro" id="IPR029787">
    <property type="entry name" value="Nucleotide_cyclase"/>
</dbReference>
<keyword evidence="3" id="KW-1185">Reference proteome</keyword>
<dbReference type="SUPFAM" id="SSF55073">
    <property type="entry name" value="Nucleotide cyclase"/>
    <property type="match status" value="1"/>
</dbReference>
<dbReference type="InterPro" id="IPR000160">
    <property type="entry name" value="GGDEF_dom"/>
</dbReference>
<dbReference type="AlphaFoldDB" id="A0A1S6U5F6"/>
<evidence type="ECO:0000259" key="1">
    <source>
        <dbReference type="SMART" id="SM00267"/>
    </source>
</evidence>
<evidence type="ECO:0000313" key="2">
    <source>
        <dbReference type="EMBL" id="AQW86925.1"/>
    </source>
</evidence>
<organism evidence="2 3">
    <name type="scientific">Campylobacter pinnipediorum subsp. caledonicus</name>
    <dbReference type="NCBI Taxonomy" id="1874362"/>
    <lineage>
        <taxon>Bacteria</taxon>
        <taxon>Pseudomonadati</taxon>
        <taxon>Campylobacterota</taxon>
        <taxon>Epsilonproteobacteria</taxon>
        <taxon>Campylobacterales</taxon>
        <taxon>Campylobacteraceae</taxon>
        <taxon>Campylobacter</taxon>
    </lineage>
</organism>
<sequence>MQTVDSESKYKIINNKNDKLEDVDIYKFSENVLKQLNKDNISSIPSNYSIYFEKLLEQKSPDFKKKLGDSLEFYEEFGEKMSESSICIEKEIKQGFVQIKSMLQAVALIYKNIGLMKGITKKNLTILKSNRDILAVQNVVSSFNCDIAKLFALMDKHIEVIKTNYNEIGKILKTIEEQTVYDSRYEIYNRKFIINTMQTELDTARRYGYKSSFLIVKVSERILFGMQNLKEKNNFLKNIAKLLLKVSRRSDVVGHYGDGYFVVIMKHTDINGAKLACNRLSKLISSVKQRINDNDVYAKLRMVACELGANSLSMEEMLSKALDSIEVANEDEPIILE</sequence>